<dbReference type="EMBL" id="WEKV01000004">
    <property type="protein sequence ID" value="KAB7787070.1"/>
    <property type="molecule type" value="Genomic_DNA"/>
</dbReference>
<evidence type="ECO:0000313" key="1">
    <source>
        <dbReference type="EMBL" id="KAB7787070.1"/>
    </source>
</evidence>
<proteinExistence type="predicted"/>
<gene>
    <name evidence="1" type="ORF">F8B43_0506</name>
</gene>
<comment type="caution">
    <text evidence="1">The sequence shown here is derived from an EMBL/GenBank/DDBJ whole genome shotgun (WGS) entry which is preliminary data.</text>
</comment>
<dbReference type="AlphaFoldDB" id="A0A833J9N5"/>
<evidence type="ECO:0000313" key="2">
    <source>
        <dbReference type="Proteomes" id="UP000469949"/>
    </source>
</evidence>
<accession>A0A833J9N5</accession>
<dbReference type="Proteomes" id="UP000469949">
    <property type="component" value="Unassembled WGS sequence"/>
</dbReference>
<protein>
    <submittedName>
        <fullName evidence="1">Uncharacterized protein</fullName>
    </submittedName>
</protein>
<name>A0A833J9N5_9HYPH</name>
<organism evidence="1 2">
    <name type="scientific">Methylorubrum populi</name>
    <dbReference type="NCBI Taxonomy" id="223967"/>
    <lineage>
        <taxon>Bacteria</taxon>
        <taxon>Pseudomonadati</taxon>
        <taxon>Pseudomonadota</taxon>
        <taxon>Alphaproteobacteria</taxon>
        <taxon>Hyphomicrobiales</taxon>
        <taxon>Methylobacteriaceae</taxon>
        <taxon>Methylorubrum</taxon>
    </lineage>
</organism>
<sequence>MAFPNYLHPAFESPTMTDRTPRRGLLARLVPKSWALSGLMAGLIASSVPARAAEPVFPPAGSLGLAPPPGMIPSSSFAGFEHRTGASIILVEMPPEAWNQINGKFTPEALAPSGFRVNGGPEPLTVAGGEGFVLRGRQSANGLTYAKWVAVVRGDAGTGLVTVQVPEKAARQVPAPAVEAALRTIAFRPKASLTEQVAALPYTVGDMAGFRPMGVFAGNGLILTEGPKDVGPEREQPLVVVTPSLGQVPVPEGAEVAYARRLFTTQKDLRDVAITDEERSSRGEAVVVRLRGTGTDTRNGRTLGMIQTTVFDHGRYLRVIGVADAGRADALARAERVAASVAMR</sequence>
<reference evidence="1 2" key="1">
    <citation type="submission" date="2019-10" db="EMBL/GenBank/DDBJ databases">
        <title>Draft Genome Sequence of the Caffeine Degrading Methylotroph Methylorubrum populi PINKEL.</title>
        <authorList>
            <person name="Dawson S.C."/>
            <person name="Zhang X."/>
            <person name="Wright M.E."/>
            <person name="Sharma G."/>
            <person name="Langner J.T."/>
            <person name="Ditty J.L."/>
            <person name="Subuyuj G.A."/>
        </authorList>
    </citation>
    <scope>NUCLEOTIDE SEQUENCE [LARGE SCALE GENOMIC DNA]</scope>
    <source>
        <strain evidence="1 2">Pinkel</strain>
    </source>
</reference>